<name>A0A5J4PD45_9ZZZZ</name>
<accession>A0A5J4PD45</accession>
<sequence length="23" mass="2789">MQKVVAKHVDCGKTDNRRLLYQW</sequence>
<reference evidence="1" key="1">
    <citation type="submission" date="2019-03" db="EMBL/GenBank/DDBJ databases">
        <title>Single cell metagenomics reveals metabolic interactions within the superorganism composed of flagellate Streblomastix strix and complex community of Bacteroidetes bacteria on its surface.</title>
        <authorList>
            <person name="Treitli S.C."/>
            <person name="Kolisko M."/>
            <person name="Husnik F."/>
            <person name="Keeling P."/>
            <person name="Hampl V."/>
        </authorList>
    </citation>
    <scope>NUCLEOTIDE SEQUENCE</scope>
    <source>
        <strain evidence="1">STM</strain>
    </source>
</reference>
<organism evidence="1">
    <name type="scientific">termite gut metagenome</name>
    <dbReference type="NCBI Taxonomy" id="433724"/>
    <lineage>
        <taxon>unclassified sequences</taxon>
        <taxon>metagenomes</taxon>
        <taxon>organismal metagenomes</taxon>
    </lineage>
</organism>
<feature type="non-terminal residue" evidence="1">
    <location>
        <position position="23"/>
    </location>
</feature>
<gene>
    <name evidence="2" type="ORF">EZS27_023693</name>
    <name evidence="1" type="ORF">EZS27_040943</name>
</gene>
<dbReference type="EMBL" id="SNRY01009207">
    <property type="protein sequence ID" value="KAA6307387.1"/>
    <property type="molecule type" value="Genomic_DNA"/>
</dbReference>
<protein>
    <submittedName>
        <fullName evidence="1">Uncharacterized protein</fullName>
    </submittedName>
</protein>
<evidence type="ECO:0000313" key="2">
    <source>
        <dbReference type="EMBL" id="KAA6327308.1"/>
    </source>
</evidence>
<evidence type="ECO:0000313" key="1">
    <source>
        <dbReference type="EMBL" id="KAA6307387.1"/>
    </source>
</evidence>
<dbReference type="AlphaFoldDB" id="A0A5J4PD45"/>
<comment type="caution">
    <text evidence="1">The sequence shown here is derived from an EMBL/GenBank/DDBJ whole genome shotgun (WGS) entry which is preliminary data.</text>
</comment>
<proteinExistence type="predicted"/>
<dbReference type="EMBL" id="SNRY01002013">
    <property type="protein sequence ID" value="KAA6327308.1"/>
    <property type="molecule type" value="Genomic_DNA"/>
</dbReference>